<keyword evidence="4 7" id="KW-0808">Transferase</keyword>
<evidence type="ECO:0000256" key="3">
    <source>
        <dbReference type="ARBA" id="ARBA00022576"/>
    </source>
</evidence>
<accession>A0A2T0LQ63</accession>
<dbReference type="InterPro" id="IPR015424">
    <property type="entry name" value="PyrdxlP-dep_Trfase"/>
</dbReference>
<dbReference type="InterPro" id="IPR015422">
    <property type="entry name" value="PyrdxlP-dep_Trfase_small"/>
</dbReference>
<dbReference type="GO" id="GO:0016212">
    <property type="term" value="F:kynurenine-oxoglutarate transaminase activity"/>
    <property type="evidence" value="ECO:0007669"/>
    <property type="project" value="TreeGrafter"/>
</dbReference>
<evidence type="ECO:0000313" key="7">
    <source>
        <dbReference type="EMBL" id="PRX45488.1"/>
    </source>
</evidence>
<feature type="domain" description="Aminotransferase class I/classII large" evidence="6">
    <location>
        <begin position="31"/>
        <end position="383"/>
    </location>
</feature>
<dbReference type="PANTHER" id="PTHR43807">
    <property type="entry name" value="FI04487P"/>
    <property type="match status" value="1"/>
</dbReference>
<dbReference type="CDD" id="cd00609">
    <property type="entry name" value="AAT_like"/>
    <property type="match status" value="1"/>
</dbReference>
<evidence type="ECO:0000256" key="4">
    <source>
        <dbReference type="ARBA" id="ARBA00022679"/>
    </source>
</evidence>
<dbReference type="GO" id="GO:0005737">
    <property type="term" value="C:cytoplasm"/>
    <property type="evidence" value="ECO:0007669"/>
    <property type="project" value="TreeGrafter"/>
</dbReference>
<evidence type="ECO:0000256" key="1">
    <source>
        <dbReference type="ARBA" id="ARBA00001933"/>
    </source>
</evidence>
<evidence type="ECO:0000313" key="8">
    <source>
        <dbReference type="Proteomes" id="UP000238362"/>
    </source>
</evidence>
<dbReference type="Proteomes" id="UP000238362">
    <property type="component" value="Unassembled WGS sequence"/>
</dbReference>
<dbReference type="AlphaFoldDB" id="A0A2T0LQ63"/>
<evidence type="ECO:0000259" key="6">
    <source>
        <dbReference type="Pfam" id="PF00155"/>
    </source>
</evidence>
<dbReference type="Gene3D" id="3.90.1150.10">
    <property type="entry name" value="Aspartate Aminotransferase, domain 1"/>
    <property type="match status" value="1"/>
</dbReference>
<evidence type="ECO:0000256" key="2">
    <source>
        <dbReference type="ARBA" id="ARBA00007441"/>
    </source>
</evidence>
<protein>
    <submittedName>
        <fullName evidence="7">Succinyldiaminopimelate aminotransferase</fullName>
    </submittedName>
</protein>
<name>A0A2T0LQ63_9PSEU</name>
<gene>
    <name evidence="7" type="ORF">B0I33_109151</name>
</gene>
<dbReference type="Gene3D" id="3.40.640.10">
    <property type="entry name" value="Type I PLP-dependent aspartate aminotransferase-like (Major domain)"/>
    <property type="match status" value="1"/>
</dbReference>
<dbReference type="InterPro" id="IPR051326">
    <property type="entry name" value="Kynurenine-oxoglutarate_AT"/>
</dbReference>
<keyword evidence="3 7" id="KW-0032">Aminotransferase</keyword>
<keyword evidence="5" id="KW-0663">Pyridoxal phosphate</keyword>
<sequence length="400" mass="42760">MREPVLVPRLRPFTSTIFAEMTALATRTGAVNLGQGFPDTDGPAGMLDAAKDALFGGANQYPPGPGRPELRAAIAAHRERYGLRYDPDSEVLVTAGATEAIAASLLALTEPGDEVIVIEPYYDSYAASVAMAGATRRVVSLVSEGGRFALDVDAVRAAVTPATRAILVNSPHNPTGTVFTRAELAALATVCVEHDLIAITDEVYEHLVFDDNEHIPLATLPGMAERTVSVSSAGKTFNCTGWKIGWACSTPELVAAVKSAKQFLTFVSGGPLQPAVAHALRHELDWVAELRRSLAAKRDRLAAGLAEAGFAVWPSAGTYFVCADVRPLGFTDAAELAWQLPERIGVAAVPVKVFTDHPDEWNHVLRFAFCKRDEVLDDAIARLHKLATIAPSGVDRTLTR</sequence>
<dbReference type="SUPFAM" id="SSF53383">
    <property type="entry name" value="PLP-dependent transferases"/>
    <property type="match status" value="1"/>
</dbReference>
<comment type="caution">
    <text evidence="7">The sequence shown here is derived from an EMBL/GenBank/DDBJ whole genome shotgun (WGS) entry which is preliminary data.</text>
</comment>
<organism evidence="7 8">
    <name type="scientific">Prauserella shujinwangii</name>
    <dbReference type="NCBI Taxonomy" id="1453103"/>
    <lineage>
        <taxon>Bacteria</taxon>
        <taxon>Bacillati</taxon>
        <taxon>Actinomycetota</taxon>
        <taxon>Actinomycetes</taxon>
        <taxon>Pseudonocardiales</taxon>
        <taxon>Pseudonocardiaceae</taxon>
        <taxon>Prauserella</taxon>
    </lineage>
</organism>
<comment type="similarity">
    <text evidence="2">Belongs to the class-I pyridoxal-phosphate-dependent aminotransferase family.</text>
</comment>
<keyword evidence="8" id="KW-1185">Reference proteome</keyword>
<dbReference type="InterPro" id="IPR015421">
    <property type="entry name" value="PyrdxlP-dep_Trfase_major"/>
</dbReference>
<comment type="cofactor">
    <cofactor evidence="1">
        <name>pyridoxal 5'-phosphate</name>
        <dbReference type="ChEBI" id="CHEBI:597326"/>
    </cofactor>
</comment>
<reference evidence="7 8" key="1">
    <citation type="submission" date="2018-03" db="EMBL/GenBank/DDBJ databases">
        <title>Genomic Encyclopedia of Type Strains, Phase III (KMG-III): the genomes of soil and plant-associated and newly described type strains.</title>
        <authorList>
            <person name="Whitman W."/>
        </authorList>
    </citation>
    <scope>NUCLEOTIDE SEQUENCE [LARGE SCALE GENOMIC DNA]</scope>
    <source>
        <strain evidence="7 8">CGMCC 4.7125</strain>
    </source>
</reference>
<proteinExistence type="inferred from homology"/>
<dbReference type="NCBIfam" id="NF005855">
    <property type="entry name" value="PRK07777.1"/>
    <property type="match status" value="1"/>
</dbReference>
<dbReference type="Pfam" id="PF00155">
    <property type="entry name" value="Aminotran_1_2"/>
    <property type="match status" value="1"/>
</dbReference>
<dbReference type="EMBL" id="PVNH01000009">
    <property type="protein sequence ID" value="PRX45488.1"/>
    <property type="molecule type" value="Genomic_DNA"/>
</dbReference>
<dbReference type="PANTHER" id="PTHR43807:SF20">
    <property type="entry name" value="FI04487P"/>
    <property type="match status" value="1"/>
</dbReference>
<dbReference type="GO" id="GO:0030170">
    <property type="term" value="F:pyridoxal phosphate binding"/>
    <property type="evidence" value="ECO:0007669"/>
    <property type="project" value="InterPro"/>
</dbReference>
<dbReference type="RefSeq" id="WP_106180690.1">
    <property type="nucleotide sequence ID" value="NZ_PVNH01000009.1"/>
</dbReference>
<evidence type="ECO:0000256" key="5">
    <source>
        <dbReference type="ARBA" id="ARBA00022898"/>
    </source>
</evidence>
<dbReference type="InterPro" id="IPR004839">
    <property type="entry name" value="Aminotransferase_I/II_large"/>
</dbReference>
<dbReference type="FunFam" id="3.40.640.10:FF:000024">
    <property type="entry name" value="Kynurenine--oxoglutarate transaminase 3"/>
    <property type="match status" value="1"/>
</dbReference>
<dbReference type="OrthoDB" id="9763453at2"/>